<keyword evidence="8" id="KW-0276">Fatty acid metabolism</keyword>
<dbReference type="PANTHER" id="PTHR12418">
    <property type="entry name" value="ACYL-COENZYME A THIOESTERASE THEM4"/>
    <property type="match status" value="1"/>
</dbReference>
<name>A0A2M8PEX9_9CHLR</name>
<evidence type="ECO:0000259" key="24">
    <source>
        <dbReference type="Pfam" id="PF03061"/>
    </source>
</evidence>
<evidence type="ECO:0000256" key="10">
    <source>
        <dbReference type="ARBA" id="ARBA00023098"/>
    </source>
</evidence>
<evidence type="ECO:0000256" key="5">
    <source>
        <dbReference type="ARBA" id="ARBA00022490"/>
    </source>
</evidence>
<dbReference type="CDD" id="cd03443">
    <property type="entry name" value="PaaI_thioesterase"/>
    <property type="match status" value="1"/>
</dbReference>
<dbReference type="Gene3D" id="3.10.129.10">
    <property type="entry name" value="Hotdog Thioesterase"/>
    <property type="match status" value="1"/>
</dbReference>
<evidence type="ECO:0000256" key="17">
    <source>
        <dbReference type="ARBA" id="ARBA00040123"/>
    </source>
</evidence>
<dbReference type="SUPFAM" id="SSF54637">
    <property type="entry name" value="Thioesterase/thiol ester dehydrase-isomerase"/>
    <property type="match status" value="1"/>
</dbReference>
<comment type="catalytic activity">
    <reaction evidence="21">
        <text>decanoyl-CoA + H2O = decanoate + CoA + H(+)</text>
        <dbReference type="Rhea" id="RHEA:40059"/>
        <dbReference type="ChEBI" id="CHEBI:15377"/>
        <dbReference type="ChEBI" id="CHEBI:15378"/>
        <dbReference type="ChEBI" id="CHEBI:27689"/>
        <dbReference type="ChEBI" id="CHEBI:57287"/>
        <dbReference type="ChEBI" id="CHEBI:61430"/>
    </reaction>
    <physiologicalReaction direction="left-to-right" evidence="21">
        <dbReference type="Rhea" id="RHEA:40060"/>
    </physiologicalReaction>
</comment>
<evidence type="ECO:0000256" key="18">
    <source>
        <dbReference type="ARBA" id="ARBA00043210"/>
    </source>
</evidence>
<evidence type="ECO:0000256" key="19">
    <source>
        <dbReference type="ARBA" id="ARBA00047588"/>
    </source>
</evidence>
<keyword evidence="6" id="KW-0053">Apoptosis</keyword>
<evidence type="ECO:0000313" key="25">
    <source>
        <dbReference type="EMBL" id="PJF36107.1"/>
    </source>
</evidence>
<dbReference type="InterPro" id="IPR006683">
    <property type="entry name" value="Thioestr_dom"/>
</dbReference>
<evidence type="ECO:0000256" key="3">
    <source>
        <dbReference type="ARBA" id="ARBA00004632"/>
    </source>
</evidence>
<dbReference type="GO" id="GO:0005737">
    <property type="term" value="C:cytoplasm"/>
    <property type="evidence" value="ECO:0007669"/>
    <property type="project" value="UniProtKB-SubCell"/>
</dbReference>
<dbReference type="GO" id="GO:0016020">
    <property type="term" value="C:membrane"/>
    <property type="evidence" value="ECO:0007669"/>
    <property type="project" value="UniProtKB-SubCell"/>
</dbReference>
<evidence type="ECO:0000256" key="4">
    <source>
        <dbReference type="ARBA" id="ARBA00022475"/>
    </source>
</evidence>
<evidence type="ECO:0000256" key="16">
    <source>
        <dbReference type="ARBA" id="ARBA00038848"/>
    </source>
</evidence>
<dbReference type="GO" id="GO:0006631">
    <property type="term" value="P:fatty acid metabolic process"/>
    <property type="evidence" value="ECO:0007669"/>
    <property type="project" value="UniProtKB-KW"/>
</dbReference>
<comment type="catalytic activity">
    <reaction evidence="23">
        <text>tetradecanoyl-CoA + H2O = tetradecanoate + CoA + H(+)</text>
        <dbReference type="Rhea" id="RHEA:40119"/>
        <dbReference type="ChEBI" id="CHEBI:15377"/>
        <dbReference type="ChEBI" id="CHEBI:15378"/>
        <dbReference type="ChEBI" id="CHEBI:30807"/>
        <dbReference type="ChEBI" id="CHEBI:57287"/>
        <dbReference type="ChEBI" id="CHEBI:57385"/>
    </reaction>
    <physiologicalReaction direction="left-to-right" evidence="23">
        <dbReference type="Rhea" id="RHEA:40120"/>
    </physiologicalReaction>
</comment>
<keyword evidence="5" id="KW-0963">Cytoplasm</keyword>
<dbReference type="EMBL" id="PGTM01000079">
    <property type="protein sequence ID" value="PJF36107.1"/>
    <property type="molecule type" value="Genomic_DNA"/>
</dbReference>
<comment type="caution">
    <text evidence="25">The sequence shown here is derived from an EMBL/GenBank/DDBJ whole genome shotgun (WGS) entry which is preliminary data.</text>
</comment>
<evidence type="ECO:0000256" key="1">
    <source>
        <dbReference type="ARBA" id="ARBA00004170"/>
    </source>
</evidence>
<evidence type="ECO:0000256" key="23">
    <source>
        <dbReference type="ARBA" id="ARBA00048180"/>
    </source>
</evidence>
<evidence type="ECO:0000256" key="6">
    <source>
        <dbReference type="ARBA" id="ARBA00022703"/>
    </source>
</evidence>
<keyword evidence="9" id="KW-0809">Transit peptide</keyword>
<dbReference type="AlphaFoldDB" id="A0A2M8PEX9"/>
<keyword evidence="7" id="KW-0378">Hydrolase</keyword>
<dbReference type="InterPro" id="IPR029069">
    <property type="entry name" value="HotDog_dom_sf"/>
</dbReference>
<dbReference type="InterPro" id="IPR052365">
    <property type="entry name" value="THEM4/THEM5_acyl-CoA_thioest"/>
</dbReference>
<comment type="catalytic activity">
    <reaction evidence="20">
        <text>hexadecanoyl-CoA + H2O = hexadecanoate + CoA + H(+)</text>
        <dbReference type="Rhea" id="RHEA:16645"/>
        <dbReference type="ChEBI" id="CHEBI:7896"/>
        <dbReference type="ChEBI" id="CHEBI:15377"/>
        <dbReference type="ChEBI" id="CHEBI:15378"/>
        <dbReference type="ChEBI" id="CHEBI:57287"/>
        <dbReference type="ChEBI" id="CHEBI:57379"/>
        <dbReference type="EC" id="3.1.2.2"/>
    </reaction>
    <physiologicalReaction direction="left-to-right" evidence="20">
        <dbReference type="Rhea" id="RHEA:16646"/>
    </physiologicalReaction>
</comment>
<comment type="catalytic activity">
    <reaction evidence="14">
        <text>(9Z)-octadecenoyl-CoA + H2O = (9Z)-octadecenoate + CoA + H(+)</text>
        <dbReference type="Rhea" id="RHEA:40139"/>
        <dbReference type="ChEBI" id="CHEBI:15377"/>
        <dbReference type="ChEBI" id="CHEBI:15378"/>
        <dbReference type="ChEBI" id="CHEBI:30823"/>
        <dbReference type="ChEBI" id="CHEBI:57287"/>
        <dbReference type="ChEBI" id="CHEBI:57387"/>
    </reaction>
    <physiologicalReaction direction="left-to-right" evidence="14">
        <dbReference type="Rhea" id="RHEA:40140"/>
    </physiologicalReaction>
</comment>
<keyword evidence="11" id="KW-0472">Membrane</keyword>
<evidence type="ECO:0000256" key="7">
    <source>
        <dbReference type="ARBA" id="ARBA00022801"/>
    </source>
</evidence>
<evidence type="ECO:0000256" key="13">
    <source>
        <dbReference type="ARBA" id="ARBA00035852"/>
    </source>
</evidence>
<evidence type="ECO:0000256" key="8">
    <source>
        <dbReference type="ARBA" id="ARBA00022832"/>
    </source>
</evidence>
<evidence type="ECO:0000256" key="21">
    <source>
        <dbReference type="ARBA" id="ARBA00047969"/>
    </source>
</evidence>
<sequence length="183" mass="20044">MPILLRYGRESEGFMQLIDYPPDAALQDVWQNATCYGCGPANRRGLHIKSYWDAENDEAYASFTAQPYHNAGFPNVLHGGLIASLCDCHSVWAAIAYTYLQEGRPFGSAPAISYVTANLNVSFLAPTPLMQPITLRARVEALAGRKATIFCYVHDGAKRTAEARLVAVRIEADKSIGYAEGRG</sequence>
<dbReference type="PANTHER" id="PTHR12418:SF19">
    <property type="entry name" value="ACYL-COENZYME A THIOESTERASE THEM4"/>
    <property type="match status" value="1"/>
</dbReference>
<gene>
    <name evidence="25" type="ORF">CUN49_07085</name>
</gene>
<comment type="catalytic activity">
    <reaction evidence="13">
        <text>(5Z,8Z,11Z,14Z)-eicosatetraenoyl-CoA + H2O = (5Z,8Z,11Z,14Z)-eicosatetraenoate + CoA + H(+)</text>
        <dbReference type="Rhea" id="RHEA:40151"/>
        <dbReference type="ChEBI" id="CHEBI:15377"/>
        <dbReference type="ChEBI" id="CHEBI:15378"/>
        <dbReference type="ChEBI" id="CHEBI:32395"/>
        <dbReference type="ChEBI" id="CHEBI:57287"/>
        <dbReference type="ChEBI" id="CHEBI:57368"/>
    </reaction>
    <physiologicalReaction direction="left-to-right" evidence="13">
        <dbReference type="Rhea" id="RHEA:40152"/>
    </physiologicalReaction>
</comment>
<dbReference type="Pfam" id="PF03061">
    <property type="entry name" value="4HBT"/>
    <property type="match status" value="1"/>
</dbReference>
<evidence type="ECO:0000256" key="20">
    <source>
        <dbReference type="ARBA" id="ARBA00047734"/>
    </source>
</evidence>
<evidence type="ECO:0000256" key="11">
    <source>
        <dbReference type="ARBA" id="ARBA00023136"/>
    </source>
</evidence>
<evidence type="ECO:0000256" key="2">
    <source>
        <dbReference type="ARBA" id="ARBA00004496"/>
    </source>
</evidence>
<comment type="subcellular location">
    <subcellularLocation>
        <location evidence="3">Cell projection</location>
        <location evidence="3">Ruffle membrane</location>
    </subcellularLocation>
    <subcellularLocation>
        <location evidence="2">Cytoplasm</location>
    </subcellularLocation>
    <subcellularLocation>
        <location evidence="1">Membrane</location>
        <topology evidence="1">Peripheral membrane protein</topology>
    </subcellularLocation>
</comment>
<dbReference type="GO" id="GO:0016787">
    <property type="term" value="F:hydrolase activity"/>
    <property type="evidence" value="ECO:0007669"/>
    <property type="project" value="UniProtKB-KW"/>
</dbReference>
<keyword evidence="4" id="KW-1003">Cell membrane</keyword>
<protein>
    <recommendedName>
        <fullName evidence="17">Acyl-coenzyme A thioesterase THEM4</fullName>
        <ecNumber evidence="16">3.1.2.2</ecNumber>
    </recommendedName>
    <alternativeName>
        <fullName evidence="18">Thioesterase superfamily member 4</fullName>
    </alternativeName>
</protein>
<accession>A0A2M8PEX9</accession>
<evidence type="ECO:0000313" key="26">
    <source>
        <dbReference type="Proteomes" id="UP000229681"/>
    </source>
</evidence>
<feature type="domain" description="Thioesterase" evidence="24">
    <location>
        <begin position="75"/>
        <end position="159"/>
    </location>
</feature>
<comment type="similarity">
    <text evidence="15">Belongs to the THEM4/THEM5 thioesterase family.</text>
</comment>
<keyword evidence="10" id="KW-0443">Lipid metabolism</keyword>
<evidence type="ECO:0000256" key="9">
    <source>
        <dbReference type="ARBA" id="ARBA00022946"/>
    </source>
</evidence>
<comment type="catalytic activity">
    <reaction evidence="22">
        <text>dodecanoyl-CoA + H2O = dodecanoate + CoA + H(+)</text>
        <dbReference type="Rhea" id="RHEA:30135"/>
        <dbReference type="ChEBI" id="CHEBI:15377"/>
        <dbReference type="ChEBI" id="CHEBI:15378"/>
        <dbReference type="ChEBI" id="CHEBI:18262"/>
        <dbReference type="ChEBI" id="CHEBI:57287"/>
        <dbReference type="ChEBI" id="CHEBI:57375"/>
    </reaction>
    <physiologicalReaction direction="left-to-right" evidence="22">
        <dbReference type="Rhea" id="RHEA:30136"/>
    </physiologicalReaction>
</comment>
<dbReference type="Proteomes" id="UP000229681">
    <property type="component" value="Unassembled WGS sequence"/>
</dbReference>
<evidence type="ECO:0000256" key="15">
    <source>
        <dbReference type="ARBA" id="ARBA00038456"/>
    </source>
</evidence>
<keyword evidence="12" id="KW-0966">Cell projection</keyword>
<dbReference type="EC" id="3.1.2.2" evidence="16"/>
<organism evidence="25 26">
    <name type="scientific">Candidatus Thermofonsia Clade 1 bacterium</name>
    <dbReference type="NCBI Taxonomy" id="2364210"/>
    <lineage>
        <taxon>Bacteria</taxon>
        <taxon>Bacillati</taxon>
        <taxon>Chloroflexota</taxon>
        <taxon>Candidatus Thermofontia</taxon>
        <taxon>Candidatus Thermofonsia Clade 1</taxon>
    </lineage>
</organism>
<reference evidence="25 26" key="1">
    <citation type="submission" date="2017-11" db="EMBL/GenBank/DDBJ databases">
        <title>Evolution of Phototrophy in the Chloroflexi Phylum Driven by Horizontal Gene Transfer.</title>
        <authorList>
            <person name="Ward L.M."/>
            <person name="Hemp J."/>
            <person name="Shih P.M."/>
            <person name="Mcglynn S.E."/>
            <person name="Fischer W."/>
        </authorList>
    </citation>
    <scope>NUCLEOTIDE SEQUENCE [LARGE SCALE GENOMIC DNA]</scope>
    <source>
        <strain evidence="25">JP3_13</strain>
    </source>
</reference>
<comment type="catalytic activity">
    <reaction evidence="19">
        <text>octanoyl-CoA + H2O = octanoate + CoA + H(+)</text>
        <dbReference type="Rhea" id="RHEA:30143"/>
        <dbReference type="ChEBI" id="CHEBI:15377"/>
        <dbReference type="ChEBI" id="CHEBI:15378"/>
        <dbReference type="ChEBI" id="CHEBI:25646"/>
        <dbReference type="ChEBI" id="CHEBI:57287"/>
        <dbReference type="ChEBI" id="CHEBI:57386"/>
    </reaction>
    <physiologicalReaction direction="left-to-right" evidence="19">
        <dbReference type="Rhea" id="RHEA:30144"/>
    </physiologicalReaction>
</comment>
<evidence type="ECO:0000256" key="12">
    <source>
        <dbReference type="ARBA" id="ARBA00023273"/>
    </source>
</evidence>
<evidence type="ECO:0000256" key="14">
    <source>
        <dbReference type="ARBA" id="ARBA00037002"/>
    </source>
</evidence>
<proteinExistence type="inferred from homology"/>
<evidence type="ECO:0000256" key="22">
    <source>
        <dbReference type="ARBA" id="ARBA00048074"/>
    </source>
</evidence>